<evidence type="ECO:0000313" key="1">
    <source>
        <dbReference type="EMBL" id="APU91626.1"/>
    </source>
</evidence>
<organism evidence="1">
    <name type="scientific">Vibrio parahaemolyticus</name>
    <dbReference type="NCBI Taxonomy" id="670"/>
    <lineage>
        <taxon>Bacteria</taxon>
        <taxon>Pseudomonadati</taxon>
        <taxon>Pseudomonadota</taxon>
        <taxon>Gammaproteobacteria</taxon>
        <taxon>Vibrionales</taxon>
        <taxon>Vibrionaceae</taxon>
        <taxon>Vibrio</taxon>
    </lineage>
</organism>
<proteinExistence type="predicted"/>
<reference evidence="1" key="1">
    <citation type="submission" date="2016-10" db="EMBL/GenBank/DDBJ databases">
        <title>Evolution and Comparative Genomics of Conjugative MDR Plasmids in Vibrio species.</title>
        <authorList>
            <person name="Li R."/>
            <person name="Ye L."/>
            <person name="Wong M.Ho.Yin."/>
            <person name="Zheng Z."/>
            <person name="Chan E.Wai.Chi."/>
            <person name="Chen S."/>
        </authorList>
    </citation>
    <scope>NUCLEOTIDE SEQUENCE</scope>
    <source>
        <plasmid evidence="1">pVPS91</plasmid>
    </source>
</reference>
<dbReference type="AlphaFoldDB" id="A0A1P8DR95"/>
<sequence>MSKPGVQTRTPEQIQLIWKHTHRDMKSNSNGKKTILYPAPYCCLGPIEELPEEAYQRRLRYAQYKECCELRDQMLRPIMQKHGVLEHFESSMQWRDSYDDIAEFVGFALKGEPLNALLEELKRASIVYPSQAGLKGI</sequence>
<accession>A0A1P8DR95</accession>
<dbReference type="EMBL" id="KX957972">
    <property type="protein sequence ID" value="APU91626.1"/>
    <property type="molecule type" value="Genomic_DNA"/>
</dbReference>
<keyword evidence="1" id="KW-0614">Plasmid</keyword>
<dbReference type="RefSeq" id="WP_154119441.1">
    <property type="nucleotide sequence ID" value="NZ_CP035701.1"/>
</dbReference>
<geneLocation type="plasmid" evidence="1">
    <name>pVPS91</name>
</geneLocation>
<name>A0A1P8DR95_VIBPH</name>
<protein>
    <submittedName>
        <fullName evidence="1">Uncharacterized protein</fullName>
    </submittedName>
</protein>